<reference evidence="1 2" key="1">
    <citation type="submission" date="2017-07" db="EMBL/GenBank/DDBJ databases">
        <title>Phylogenetic study on the rhizospheric bacterium Ochrobactrum sp. A44.</title>
        <authorList>
            <person name="Krzyzanowska D.M."/>
            <person name="Ossowicki A."/>
            <person name="Rajewska M."/>
            <person name="Maciag T."/>
            <person name="Kaczynski Z."/>
            <person name="Czerwicka M."/>
            <person name="Jafra S."/>
        </authorList>
    </citation>
    <scope>NUCLEOTIDE SEQUENCE [LARGE SCALE GENOMIC DNA]</scope>
    <source>
        <strain evidence="1 2">A44</strain>
        <plasmid evidence="1 2">unnamed1</plasmid>
    </source>
</reference>
<dbReference type="AlphaFoldDB" id="A0A248UPI7"/>
<keyword evidence="1" id="KW-0614">Plasmid</keyword>
<dbReference type="Proteomes" id="UP000215256">
    <property type="component" value="Plasmid unnamed1"/>
</dbReference>
<protein>
    <submittedName>
        <fullName evidence="1">Uncharacterized protein</fullName>
    </submittedName>
</protein>
<accession>A0A248UPI7</accession>
<gene>
    <name evidence="1" type="ORF">CES85_3195</name>
</gene>
<organism evidence="1 2">
    <name type="scientific">Ochrobactrum quorumnocens</name>
    <dbReference type="NCBI Taxonomy" id="271865"/>
    <lineage>
        <taxon>Bacteria</taxon>
        <taxon>Pseudomonadati</taxon>
        <taxon>Pseudomonadota</taxon>
        <taxon>Alphaproteobacteria</taxon>
        <taxon>Hyphomicrobiales</taxon>
        <taxon>Brucellaceae</taxon>
        <taxon>Brucella/Ochrobactrum group</taxon>
        <taxon>Ochrobactrum</taxon>
    </lineage>
</organism>
<sequence>MCVHESQSVCPATISRQQQNAIWLCGQVITVRSVKSLWWGQATKSQRPPPLSEKRYTSVQHPANRTRWYARSIGAFRRREWPGFVFFRRRLQVPGREGSLILLSELGYGNRLLDAPLVERVNGFYEVEFLFREHLTRISATSDVWGVCAETGTMIFLNRSAGPEYRAHVGMARGTWFANLEGGSDLSDLYWRYENSPWFARLAMMEMIRLSCLPSFRKNAKETATPLACVNRVNRVEVPAFELVD</sequence>
<evidence type="ECO:0000313" key="1">
    <source>
        <dbReference type="EMBL" id="ASV88763.1"/>
    </source>
</evidence>
<evidence type="ECO:0000313" key="2">
    <source>
        <dbReference type="Proteomes" id="UP000215256"/>
    </source>
</evidence>
<dbReference type="KEGG" id="och:CES85_3195"/>
<proteinExistence type="predicted"/>
<name>A0A248UPI7_9HYPH</name>
<dbReference type="EMBL" id="CP022605">
    <property type="protein sequence ID" value="ASV88763.1"/>
    <property type="molecule type" value="Genomic_DNA"/>
</dbReference>
<geneLocation type="plasmid" evidence="1 2">
    <name>unnamed1</name>
</geneLocation>